<reference evidence="1 2" key="1">
    <citation type="journal article" date="2018" name="Genome Biol. Evol.">
        <title>Multiple Roots of Fruiting Body Formation in Amoebozoa.</title>
        <authorList>
            <person name="Hillmann F."/>
            <person name="Forbes G."/>
            <person name="Novohradska S."/>
            <person name="Ferling I."/>
            <person name="Riege K."/>
            <person name="Groth M."/>
            <person name="Westermann M."/>
            <person name="Marz M."/>
            <person name="Spaller T."/>
            <person name="Winckler T."/>
            <person name="Schaap P."/>
            <person name="Glockner G."/>
        </authorList>
    </citation>
    <scope>NUCLEOTIDE SEQUENCE [LARGE SCALE GENOMIC DNA]</scope>
    <source>
        <strain evidence="1 2">Jena</strain>
    </source>
</reference>
<comment type="caution">
    <text evidence="1">The sequence shown here is derived from an EMBL/GenBank/DDBJ whole genome shotgun (WGS) entry which is preliminary data.</text>
</comment>
<protein>
    <submittedName>
        <fullName evidence="1">Uncharacterized protein</fullName>
    </submittedName>
</protein>
<accession>A0A2P6NP67</accession>
<evidence type="ECO:0000313" key="2">
    <source>
        <dbReference type="Proteomes" id="UP000241769"/>
    </source>
</evidence>
<proteinExistence type="predicted"/>
<dbReference type="AlphaFoldDB" id="A0A2P6NP67"/>
<gene>
    <name evidence="1" type="ORF">PROFUN_06361</name>
</gene>
<dbReference type="InParanoid" id="A0A2P6NP67"/>
<keyword evidence="2" id="KW-1185">Reference proteome</keyword>
<dbReference type="Proteomes" id="UP000241769">
    <property type="component" value="Unassembled WGS sequence"/>
</dbReference>
<evidence type="ECO:0000313" key="1">
    <source>
        <dbReference type="EMBL" id="PRP85767.1"/>
    </source>
</evidence>
<dbReference type="EMBL" id="MDYQ01000040">
    <property type="protein sequence ID" value="PRP85767.1"/>
    <property type="molecule type" value="Genomic_DNA"/>
</dbReference>
<name>A0A2P6NP67_9EUKA</name>
<organism evidence="1 2">
    <name type="scientific">Planoprotostelium fungivorum</name>
    <dbReference type="NCBI Taxonomy" id="1890364"/>
    <lineage>
        <taxon>Eukaryota</taxon>
        <taxon>Amoebozoa</taxon>
        <taxon>Evosea</taxon>
        <taxon>Variosea</taxon>
        <taxon>Cavosteliida</taxon>
        <taxon>Cavosteliaceae</taxon>
        <taxon>Planoprotostelium</taxon>
    </lineage>
</organism>
<sequence length="125" mass="14297">MRRRTITREQIQVVGKLPPWRQPDTSGAKNGIPTWHLRNFHKALPKETFTLPNMVYSTTLLCFDLPTGVDGRVFSGKGMFSTLPSELNKSSTHDSTHLTFRRMALIDEWVIPLDQQFSSNLPQTQ</sequence>